<evidence type="ECO:0008006" key="4">
    <source>
        <dbReference type="Google" id="ProtNLM"/>
    </source>
</evidence>
<dbReference type="InParanoid" id="T0R3D3"/>
<dbReference type="EMBL" id="JH767228">
    <property type="protein sequence ID" value="EQC26558.1"/>
    <property type="molecule type" value="Genomic_DNA"/>
</dbReference>
<reference evidence="2 3" key="1">
    <citation type="submission" date="2012-04" db="EMBL/GenBank/DDBJ databases">
        <title>The Genome Sequence of Saprolegnia declina VS20.</title>
        <authorList>
            <consortium name="The Broad Institute Genome Sequencing Platform"/>
            <person name="Russ C."/>
            <person name="Nusbaum C."/>
            <person name="Tyler B."/>
            <person name="van West P."/>
            <person name="Dieguez-Uribeondo J."/>
            <person name="de Bruijn I."/>
            <person name="Tripathy S."/>
            <person name="Jiang R."/>
            <person name="Young S.K."/>
            <person name="Zeng Q."/>
            <person name="Gargeya S."/>
            <person name="Fitzgerald M."/>
            <person name="Haas B."/>
            <person name="Abouelleil A."/>
            <person name="Alvarado L."/>
            <person name="Arachchi H.M."/>
            <person name="Berlin A."/>
            <person name="Chapman S.B."/>
            <person name="Goldberg J."/>
            <person name="Griggs A."/>
            <person name="Gujja S."/>
            <person name="Hansen M."/>
            <person name="Howarth C."/>
            <person name="Imamovic A."/>
            <person name="Larimer J."/>
            <person name="McCowen C."/>
            <person name="Montmayeur A."/>
            <person name="Murphy C."/>
            <person name="Neiman D."/>
            <person name="Pearson M."/>
            <person name="Priest M."/>
            <person name="Roberts A."/>
            <person name="Saif S."/>
            <person name="Shea T."/>
            <person name="Sisk P."/>
            <person name="Sykes S."/>
            <person name="Wortman J."/>
            <person name="Nusbaum C."/>
            <person name="Birren B."/>
        </authorList>
    </citation>
    <scope>NUCLEOTIDE SEQUENCE [LARGE SCALE GENOMIC DNA]</scope>
    <source>
        <strain evidence="2 3">VS20</strain>
    </source>
</reference>
<proteinExistence type="predicted"/>
<dbReference type="Gene3D" id="2.20.70.10">
    <property type="match status" value="1"/>
</dbReference>
<keyword evidence="3" id="KW-1185">Reference proteome</keyword>
<evidence type="ECO:0000313" key="3">
    <source>
        <dbReference type="Proteomes" id="UP000030762"/>
    </source>
</evidence>
<protein>
    <recommendedName>
        <fullName evidence="4">WW domain-containing protein</fullName>
    </recommendedName>
</protein>
<evidence type="ECO:0000313" key="2">
    <source>
        <dbReference type="EMBL" id="EQC26558.1"/>
    </source>
</evidence>
<accession>T0R3D3</accession>
<dbReference type="InterPro" id="IPR036020">
    <property type="entry name" value="WW_dom_sf"/>
</dbReference>
<evidence type="ECO:0000256" key="1">
    <source>
        <dbReference type="SAM" id="MobiDB-lite"/>
    </source>
</evidence>
<name>T0R3D3_SAPDV</name>
<feature type="region of interest" description="Disordered" evidence="1">
    <location>
        <begin position="16"/>
        <end position="35"/>
    </location>
</feature>
<dbReference type="SUPFAM" id="SSF51045">
    <property type="entry name" value="WW domain"/>
    <property type="match status" value="1"/>
</dbReference>
<dbReference type="VEuPathDB" id="FungiDB:SDRG_15649"/>
<feature type="non-terminal residue" evidence="2">
    <location>
        <position position="1"/>
    </location>
</feature>
<gene>
    <name evidence="2" type="ORF">SDRG_15649</name>
</gene>
<dbReference type="RefSeq" id="XP_008620051.1">
    <property type="nucleotide sequence ID" value="XM_008621829.1"/>
</dbReference>
<sequence length="35" mass="4129">KRHFYHNVHTGESAWELPRGATLAPTTKPERKKKR</sequence>
<dbReference type="Proteomes" id="UP000030762">
    <property type="component" value="Unassembled WGS sequence"/>
</dbReference>
<organism evidence="2 3">
    <name type="scientific">Saprolegnia diclina (strain VS20)</name>
    <dbReference type="NCBI Taxonomy" id="1156394"/>
    <lineage>
        <taxon>Eukaryota</taxon>
        <taxon>Sar</taxon>
        <taxon>Stramenopiles</taxon>
        <taxon>Oomycota</taxon>
        <taxon>Saprolegniomycetes</taxon>
        <taxon>Saprolegniales</taxon>
        <taxon>Saprolegniaceae</taxon>
        <taxon>Saprolegnia</taxon>
    </lineage>
</organism>
<dbReference type="GeneID" id="19956376"/>
<dbReference type="AlphaFoldDB" id="T0R3D3"/>